<dbReference type="AlphaFoldDB" id="A0A4U5LR37"/>
<sequence>MRQPTLCFIQKYSIQDRFDTLSTTSTITSLEAYNRGQLTATKMHIYENEDISSDLKQCADKEAARIVHVPRGILLSNL</sequence>
<reference evidence="1 2" key="2">
    <citation type="journal article" date="2019" name="G3 (Bethesda)">
        <title>Hybrid Assembly of the Genome of the Entomopathogenic Nematode Steinernema carpocapsae Identifies the X-Chromosome.</title>
        <authorList>
            <person name="Serra L."/>
            <person name="Macchietto M."/>
            <person name="Macias-Munoz A."/>
            <person name="McGill C.J."/>
            <person name="Rodriguez I.M."/>
            <person name="Rodriguez B."/>
            <person name="Murad R."/>
            <person name="Mortazavi A."/>
        </authorList>
    </citation>
    <scope>NUCLEOTIDE SEQUENCE [LARGE SCALE GENOMIC DNA]</scope>
    <source>
        <strain evidence="1 2">ALL</strain>
    </source>
</reference>
<protein>
    <submittedName>
        <fullName evidence="1">Uncharacterized protein</fullName>
    </submittedName>
</protein>
<reference evidence="1 2" key="1">
    <citation type="journal article" date="2015" name="Genome Biol.">
        <title>Comparative genomics of Steinernema reveals deeply conserved gene regulatory networks.</title>
        <authorList>
            <person name="Dillman A.R."/>
            <person name="Macchietto M."/>
            <person name="Porter C.F."/>
            <person name="Rogers A."/>
            <person name="Williams B."/>
            <person name="Antoshechkin I."/>
            <person name="Lee M.M."/>
            <person name="Goodwin Z."/>
            <person name="Lu X."/>
            <person name="Lewis E.E."/>
            <person name="Goodrich-Blair H."/>
            <person name="Stock S.P."/>
            <person name="Adams B.J."/>
            <person name="Sternberg P.W."/>
            <person name="Mortazavi A."/>
        </authorList>
    </citation>
    <scope>NUCLEOTIDE SEQUENCE [LARGE SCALE GENOMIC DNA]</scope>
    <source>
        <strain evidence="1 2">ALL</strain>
    </source>
</reference>
<dbReference type="Proteomes" id="UP000298663">
    <property type="component" value="Unassembled WGS sequence"/>
</dbReference>
<name>A0A4U5LR37_STECR</name>
<proteinExistence type="predicted"/>
<dbReference type="EMBL" id="AZBU02000013">
    <property type="protein sequence ID" value="TKR58440.1"/>
    <property type="molecule type" value="Genomic_DNA"/>
</dbReference>
<gene>
    <name evidence="1" type="ORF">L596_029884</name>
</gene>
<evidence type="ECO:0000313" key="2">
    <source>
        <dbReference type="Proteomes" id="UP000298663"/>
    </source>
</evidence>
<accession>A0A4U5LR37</accession>
<comment type="caution">
    <text evidence="1">The sequence shown here is derived from an EMBL/GenBank/DDBJ whole genome shotgun (WGS) entry which is preliminary data.</text>
</comment>
<evidence type="ECO:0000313" key="1">
    <source>
        <dbReference type="EMBL" id="TKR58440.1"/>
    </source>
</evidence>
<organism evidence="1 2">
    <name type="scientific">Steinernema carpocapsae</name>
    <name type="common">Entomopathogenic nematode</name>
    <dbReference type="NCBI Taxonomy" id="34508"/>
    <lineage>
        <taxon>Eukaryota</taxon>
        <taxon>Metazoa</taxon>
        <taxon>Ecdysozoa</taxon>
        <taxon>Nematoda</taxon>
        <taxon>Chromadorea</taxon>
        <taxon>Rhabditida</taxon>
        <taxon>Tylenchina</taxon>
        <taxon>Panagrolaimomorpha</taxon>
        <taxon>Strongyloidoidea</taxon>
        <taxon>Steinernematidae</taxon>
        <taxon>Steinernema</taxon>
    </lineage>
</organism>
<keyword evidence="2" id="KW-1185">Reference proteome</keyword>